<dbReference type="InterPro" id="IPR054189">
    <property type="entry name" value="DUF6894"/>
</dbReference>
<proteinExistence type="predicted"/>
<dbReference type="AlphaFoldDB" id="A0A7W9BGY7"/>
<keyword evidence="2" id="KW-1133">Transmembrane helix</keyword>
<sequence>MQRYFFNLADDSYPVDLQGTEFLSLDDARAEAVRFVSEVFRERPELASPKGELRVEVTDPNRALVFTLVTAAIGASALPAGSVVATDASRARSQPQRPSLPGLS</sequence>
<evidence type="ECO:0000259" key="3">
    <source>
        <dbReference type="Pfam" id="PF21834"/>
    </source>
</evidence>
<organism evidence="4 5">
    <name type="scientific">Sphingomonas aerophila</name>
    <dbReference type="NCBI Taxonomy" id="1344948"/>
    <lineage>
        <taxon>Bacteria</taxon>
        <taxon>Pseudomonadati</taxon>
        <taxon>Pseudomonadota</taxon>
        <taxon>Alphaproteobacteria</taxon>
        <taxon>Sphingomonadales</taxon>
        <taxon>Sphingomonadaceae</taxon>
        <taxon>Sphingomonas</taxon>
    </lineage>
</organism>
<feature type="transmembrane region" description="Helical" evidence="2">
    <location>
        <begin position="63"/>
        <end position="85"/>
    </location>
</feature>
<evidence type="ECO:0000256" key="2">
    <source>
        <dbReference type="SAM" id="Phobius"/>
    </source>
</evidence>
<gene>
    <name evidence="4" type="ORF">FHS94_003870</name>
</gene>
<reference evidence="4 5" key="1">
    <citation type="submission" date="2020-08" db="EMBL/GenBank/DDBJ databases">
        <title>Genomic Encyclopedia of Type Strains, Phase IV (KMG-IV): sequencing the most valuable type-strain genomes for metagenomic binning, comparative biology and taxonomic classification.</title>
        <authorList>
            <person name="Goeker M."/>
        </authorList>
    </citation>
    <scope>NUCLEOTIDE SEQUENCE [LARGE SCALE GENOMIC DNA]</scope>
    <source>
        <strain evidence="4 5">DSM 100044</strain>
    </source>
</reference>
<dbReference type="RefSeq" id="WP_425506201.1">
    <property type="nucleotide sequence ID" value="NZ_JACIJK010000020.1"/>
</dbReference>
<keyword evidence="2" id="KW-0472">Membrane</keyword>
<evidence type="ECO:0000256" key="1">
    <source>
        <dbReference type="SAM" id="MobiDB-lite"/>
    </source>
</evidence>
<dbReference type="EMBL" id="JACIJK010000020">
    <property type="protein sequence ID" value="MBB5716997.1"/>
    <property type="molecule type" value="Genomic_DNA"/>
</dbReference>
<keyword evidence="5" id="KW-1185">Reference proteome</keyword>
<feature type="region of interest" description="Disordered" evidence="1">
    <location>
        <begin position="84"/>
        <end position="104"/>
    </location>
</feature>
<name>A0A7W9BGY7_9SPHN</name>
<dbReference type="Pfam" id="PF21834">
    <property type="entry name" value="DUF6894"/>
    <property type="match status" value="1"/>
</dbReference>
<comment type="caution">
    <text evidence="4">The sequence shown here is derived from an EMBL/GenBank/DDBJ whole genome shotgun (WGS) entry which is preliminary data.</text>
</comment>
<keyword evidence="2" id="KW-0812">Transmembrane</keyword>
<evidence type="ECO:0000313" key="4">
    <source>
        <dbReference type="EMBL" id="MBB5716997.1"/>
    </source>
</evidence>
<dbReference type="Proteomes" id="UP000546200">
    <property type="component" value="Unassembled WGS sequence"/>
</dbReference>
<accession>A0A7W9BGY7</accession>
<evidence type="ECO:0000313" key="5">
    <source>
        <dbReference type="Proteomes" id="UP000546200"/>
    </source>
</evidence>
<feature type="domain" description="DUF6894" evidence="3">
    <location>
        <begin position="3"/>
        <end position="68"/>
    </location>
</feature>
<protein>
    <recommendedName>
        <fullName evidence="3">DUF6894 domain-containing protein</fullName>
    </recommendedName>
</protein>